<accession>A0A149RXM0</accession>
<proteinExistence type="predicted"/>
<evidence type="ECO:0000256" key="1">
    <source>
        <dbReference type="SAM" id="SignalP"/>
    </source>
</evidence>
<dbReference type="EMBL" id="LHZG01000153">
    <property type="protein sequence ID" value="KXV19228.1"/>
    <property type="molecule type" value="Genomic_DNA"/>
</dbReference>
<evidence type="ECO:0000313" key="2">
    <source>
        <dbReference type="EMBL" id="KXV19228.1"/>
    </source>
</evidence>
<sequence length="124" mass="13072">MTRLLLSSFALAAGLAAALASPASAANRTFGDSAFDAPTPTVAGHAASVPTGFEVLPDSLQALLDKNYVIHSSAGEEGNILILQKDNGAAQPFTWVRCELMGDRNGDVRLTYSHHVTSTCWKLN</sequence>
<reference evidence="2 3" key="1">
    <citation type="submission" date="2015-06" db="EMBL/GenBank/DDBJ databases">
        <title>Improved classification and identification of acetic acid bacteria using matrix-assisted laser desorption/ionization time-of-flight mass spectrometry; Gluconobacter nephelii and Gluconobacter uchimurae are later heterotypic synonyms of Gluconobacter japonicus and Gluconobacter oxydans, respectively.</title>
        <authorList>
            <person name="Li L."/>
            <person name="Cleenwerck I."/>
            <person name="De Vuyst L."/>
            <person name="Vandamme P."/>
        </authorList>
    </citation>
    <scope>NUCLEOTIDE SEQUENCE [LARGE SCALE GENOMIC DNA]</scope>
    <source>
        <strain evidence="2 3">LMG 1676</strain>
    </source>
</reference>
<name>A0A149RXM0_GLUOY</name>
<dbReference type="RefSeq" id="WP_062500745.1">
    <property type="nucleotide sequence ID" value="NZ_LHZG01000153.1"/>
</dbReference>
<evidence type="ECO:0000313" key="3">
    <source>
        <dbReference type="Proteomes" id="UP000075655"/>
    </source>
</evidence>
<comment type="caution">
    <text evidence="2">The sequence shown here is derived from an EMBL/GenBank/DDBJ whole genome shotgun (WGS) entry which is preliminary data.</text>
</comment>
<dbReference type="Proteomes" id="UP000075655">
    <property type="component" value="Unassembled WGS sequence"/>
</dbReference>
<organism evidence="2 3">
    <name type="scientific">Gluconobacter oxydans</name>
    <name type="common">Gluconobacter suboxydans</name>
    <dbReference type="NCBI Taxonomy" id="442"/>
    <lineage>
        <taxon>Bacteria</taxon>
        <taxon>Pseudomonadati</taxon>
        <taxon>Pseudomonadota</taxon>
        <taxon>Alphaproteobacteria</taxon>
        <taxon>Acetobacterales</taxon>
        <taxon>Acetobacteraceae</taxon>
        <taxon>Gluconobacter</taxon>
    </lineage>
</organism>
<protein>
    <submittedName>
        <fullName evidence="2">ABC transporter substrate-binding protein</fullName>
    </submittedName>
</protein>
<gene>
    <name evidence="2" type="ORF">AD934_05245</name>
</gene>
<feature type="signal peptide" evidence="1">
    <location>
        <begin position="1"/>
        <end position="25"/>
    </location>
</feature>
<dbReference type="PATRIC" id="fig|442.8.peg.37"/>
<keyword evidence="1" id="KW-0732">Signal</keyword>
<dbReference type="AlphaFoldDB" id="A0A149RXM0"/>
<feature type="chain" id="PRO_5007554007" evidence="1">
    <location>
        <begin position="26"/>
        <end position="124"/>
    </location>
</feature>